<reference evidence="3 4" key="1">
    <citation type="submission" date="2020-10" db="EMBL/GenBank/DDBJ databases">
        <title>Sequencing the genomes of 1000 actinobacteria strains.</title>
        <authorList>
            <person name="Klenk H.-P."/>
        </authorList>
    </citation>
    <scope>NUCLEOTIDE SEQUENCE [LARGE SCALE GENOMIC DNA]</scope>
    <source>
        <strain evidence="3 4">DSM 43173</strain>
    </source>
</reference>
<dbReference type="RefSeq" id="WP_192787744.1">
    <property type="nucleotide sequence ID" value="NZ_JBHSKR010000015.1"/>
</dbReference>
<dbReference type="Proteomes" id="UP000633509">
    <property type="component" value="Unassembled WGS sequence"/>
</dbReference>
<feature type="region of interest" description="Disordered" evidence="1">
    <location>
        <begin position="87"/>
        <end position="146"/>
    </location>
</feature>
<dbReference type="InterPro" id="IPR002560">
    <property type="entry name" value="Transposase_DDE"/>
</dbReference>
<keyword evidence="4" id="KW-1185">Reference proteome</keyword>
<feature type="domain" description="Transposase IS204/IS1001/IS1096/IS1165 DDE" evidence="2">
    <location>
        <begin position="11"/>
        <end position="89"/>
    </location>
</feature>
<proteinExistence type="predicted"/>
<evidence type="ECO:0000259" key="2">
    <source>
        <dbReference type="Pfam" id="PF01610"/>
    </source>
</evidence>
<protein>
    <recommendedName>
        <fullName evidence="2">Transposase IS204/IS1001/IS1096/IS1165 DDE domain-containing protein</fullName>
    </recommendedName>
</protein>
<organism evidence="3 4">
    <name type="scientific">Nonomuraea angiospora</name>
    <dbReference type="NCBI Taxonomy" id="46172"/>
    <lineage>
        <taxon>Bacteria</taxon>
        <taxon>Bacillati</taxon>
        <taxon>Actinomycetota</taxon>
        <taxon>Actinomycetes</taxon>
        <taxon>Streptosporangiales</taxon>
        <taxon>Streptosporangiaceae</taxon>
        <taxon>Nonomuraea</taxon>
    </lineage>
</organism>
<gene>
    <name evidence="3" type="ORF">H4W80_005595</name>
</gene>
<evidence type="ECO:0000256" key="1">
    <source>
        <dbReference type="SAM" id="MobiDB-lite"/>
    </source>
</evidence>
<accession>A0ABR9M472</accession>
<evidence type="ECO:0000313" key="4">
    <source>
        <dbReference type="Proteomes" id="UP000633509"/>
    </source>
</evidence>
<evidence type="ECO:0000313" key="3">
    <source>
        <dbReference type="EMBL" id="MBE1587337.1"/>
    </source>
</evidence>
<dbReference type="EMBL" id="JADBEK010000001">
    <property type="protein sequence ID" value="MBE1587337.1"/>
    <property type="molecule type" value="Genomic_DNA"/>
</dbReference>
<dbReference type="Pfam" id="PF01610">
    <property type="entry name" value="DDE_Tnp_ISL3"/>
    <property type="match status" value="1"/>
</dbReference>
<name>A0ABR9M472_9ACTN</name>
<comment type="caution">
    <text evidence="3">The sequence shown here is derived from an EMBL/GenBank/DDBJ whole genome shotgun (WGS) entry which is preliminary data.</text>
</comment>
<sequence>MVHDLQALPMQLGQPILAAWKAKEDLLDLLALGRTHPDRAVTADRLFRFYDRCATSGLPELERLATTIDTWWPEILVFIRAGITNTGSERHQPRHQDHRPRRLWLPQPRKPASTHPLCYHPTRTRTPQPRLNSKSRHPAMPFMPWM</sequence>